<evidence type="ECO:0000313" key="4">
    <source>
        <dbReference type="Proteomes" id="UP000070175"/>
    </source>
</evidence>
<dbReference type="GO" id="GO:0005737">
    <property type="term" value="C:cytoplasm"/>
    <property type="evidence" value="ECO:0007669"/>
    <property type="project" value="InterPro"/>
</dbReference>
<proteinExistence type="predicted"/>
<keyword evidence="1" id="KW-0413">Isomerase</keyword>
<dbReference type="SUPFAM" id="SSF53743">
    <property type="entry name" value="FucI/AraA N-terminal and middle domains"/>
    <property type="match status" value="1"/>
</dbReference>
<evidence type="ECO:0000256" key="1">
    <source>
        <dbReference type="ARBA" id="ARBA00023235"/>
    </source>
</evidence>
<dbReference type="Proteomes" id="UP000070175">
    <property type="component" value="Unassembled WGS sequence"/>
</dbReference>
<dbReference type="EMBL" id="LHYJ01000041">
    <property type="protein sequence ID" value="KXB07889.1"/>
    <property type="molecule type" value="Genomic_DNA"/>
</dbReference>
<organism evidence="3 4">
    <name type="scientific">candidate division MSBL1 archaeon SCGC-AAA382N08</name>
    <dbReference type="NCBI Taxonomy" id="1698285"/>
    <lineage>
        <taxon>Archaea</taxon>
        <taxon>Methanobacteriati</taxon>
        <taxon>Methanobacteriota</taxon>
        <taxon>candidate division MSBL1</taxon>
    </lineage>
</organism>
<evidence type="ECO:0000313" key="3">
    <source>
        <dbReference type="EMBL" id="KXB07889.1"/>
    </source>
</evidence>
<evidence type="ECO:0000256" key="2">
    <source>
        <dbReference type="ARBA" id="ARBA00023277"/>
    </source>
</evidence>
<dbReference type="GO" id="GO:0005996">
    <property type="term" value="P:monosaccharide metabolic process"/>
    <property type="evidence" value="ECO:0007669"/>
    <property type="project" value="InterPro"/>
</dbReference>
<comment type="caution">
    <text evidence="3">The sequence shown here is derived from an EMBL/GenBank/DDBJ whole genome shotgun (WGS) entry which is preliminary data.</text>
</comment>
<dbReference type="PANTHER" id="PTHR36120:SF1">
    <property type="entry name" value="L-FUCOSE ISOMERASE C-TERMINAL DOMAIN-CONTAINING PROTEIN"/>
    <property type="match status" value="1"/>
</dbReference>
<reference evidence="3 4" key="1">
    <citation type="journal article" date="2016" name="Sci. Rep.">
        <title>Metabolic traits of an uncultured archaeal lineage -MSBL1- from brine pools of the Red Sea.</title>
        <authorList>
            <person name="Mwirichia R."/>
            <person name="Alam I."/>
            <person name="Rashid M."/>
            <person name="Vinu M."/>
            <person name="Ba-Alawi W."/>
            <person name="Anthony Kamau A."/>
            <person name="Kamanda Ngugi D."/>
            <person name="Goker M."/>
            <person name="Klenk H.P."/>
            <person name="Bajic V."/>
            <person name="Stingl U."/>
        </authorList>
    </citation>
    <scope>NUCLEOTIDE SEQUENCE [LARGE SCALE GENOMIC DNA]</scope>
    <source>
        <strain evidence="3">SCGC-AAA382N08</strain>
    </source>
</reference>
<dbReference type="InterPro" id="IPR009015">
    <property type="entry name" value="Fucose_isomerase_N/cen_sf"/>
</dbReference>
<protein>
    <recommendedName>
        <fullName evidence="5">L-fucose isomerase C-terminal domain-containing protein</fullName>
    </recommendedName>
</protein>
<keyword evidence="2" id="KW-0119">Carbohydrate metabolism</keyword>
<name>A0A133VN75_9EURY</name>
<keyword evidence="4" id="KW-1185">Reference proteome</keyword>
<accession>A0A133VN75</accession>
<dbReference type="PANTHER" id="PTHR36120">
    <property type="entry name" value="FUCOSE ISOMERASE"/>
    <property type="match status" value="1"/>
</dbReference>
<evidence type="ECO:0008006" key="5">
    <source>
        <dbReference type="Google" id="ProtNLM"/>
    </source>
</evidence>
<dbReference type="AlphaFoldDB" id="A0A133VN75"/>
<dbReference type="GO" id="GO:0016861">
    <property type="term" value="F:intramolecular oxidoreductase activity, interconverting aldoses and ketoses"/>
    <property type="evidence" value="ECO:0007669"/>
    <property type="project" value="InterPro"/>
</dbReference>
<gene>
    <name evidence="3" type="ORF">AKJ56_02185</name>
</gene>
<sequence>MNKQIKEAKCNLKTKDIEKSIQLYLLVQKIVENRQADAFTINCRAWKEWNDVPVPCLPLTFFKEQGIPAACSGDIDALLTMVIFKRAGGLPTFMGNPHKVEKNFALTHCVLPRNMKGLNSDLQPFYLSDYHGERASPTIGTEVPAGTEVTIARLTKNLEKILLTSGTVKDSRDINSKCRNTLLIKNVNCERLLKAVKGIQSHYVISCRANAENVAEIAEKNNIRVSYL</sequence>